<comment type="function">
    <text evidence="3">Required for the function of coenzyme Q in the respiratory chain. May serve as a chaperone or may be involved in the transport of Q6 from its site of synthesis to the catalytic sites of the respiratory complexes.</text>
</comment>
<dbReference type="CDD" id="cd07813">
    <property type="entry name" value="COQ10p_like"/>
    <property type="match status" value="1"/>
</dbReference>
<dbReference type="GO" id="GO:0005743">
    <property type="term" value="C:mitochondrial inner membrane"/>
    <property type="evidence" value="ECO:0007669"/>
    <property type="project" value="EnsemblFungi"/>
</dbReference>
<feature type="domain" description="Coenzyme Q-binding protein COQ10 START" evidence="4">
    <location>
        <begin position="42"/>
        <end position="171"/>
    </location>
</feature>
<dbReference type="GO" id="GO:0045333">
    <property type="term" value="P:cellular respiration"/>
    <property type="evidence" value="ECO:0007669"/>
    <property type="project" value="InterPro"/>
</dbReference>
<dbReference type="AlphaFoldDB" id="A0A1D8N3H6"/>
<proteinExistence type="inferred from homology"/>
<evidence type="ECO:0000313" key="7">
    <source>
        <dbReference type="Proteomes" id="UP000182444"/>
    </source>
</evidence>
<gene>
    <name evidence="6" type="ORF">B0I71DRAFT_22316</name>
    <name evidence="5" type="ORF">YALI1_A03081g</name>
</gene>
<dbReference type="VEuPathDB" id="FungiDB:YALI1_A03081g"/>
<dbReference type="GO" id="GO:0140104">
    <property type="term" value="F:molecular carrier activity"/>
    <property type="evidence" value="ECO:0007669"/>
    <property type="project" value="EnsemblFungi"/>
</dbReference>
<dbReference type="OMA" id="IDGPFKY"/>
<reference evidence="5 7" key="1">
    <citation type="journal article" date="2016" name="PLoS ONE">
        <title>Sequence Assembly of Yarrowia lipolytica Strain W29/CLIB89 Shows Transposable Element Diversity.</title>
        <authorList>
            <person name="Magnan C."/>
            <person name="Yu J."/>
            <person name="Chang I."/>
            <person name="Jahn E."/>
            <person name="Kanomata Y."/>
            <person name="Wu J."/>
            <person name="Zeller M."/>
            <person name="Oakes M."/>
            <person name="Baldi P."/>
            <person name="Sandmeyer S."/>
        </authorList>
    </citation>
    <scope>NUCLEOTIDE SEQUENCE [LARGE SCALE GENOMIC DNA]</scope>
    <source>
        <strain evidence="5">CLIB89</strain>
        <strain evidence="7">CLIB89(W29)</strain>
    </source>
</reference>
<comment type="subunit">
    <text evidence="2">Interacts with coenzyme Q.</text>
</comment>
<dbReference type="Pfam" id="PF03364">
    <property type="entry name" value="Polyketide_cyc"/>
    <property type="match status" value="1"/>
</dbReference>
<evidence type="ECO:0000313" key="6">
    <source>
        <dbReference type="EMBL" id="RDW27368.1"/>
    </source>
</evidence>
<evidence type="ECO:0000313" key="8">
    <source>
        <dbReference type="Proteomes" id="UP000256601"/>
    </source>
</evidence>
<evidence type="ECO:0000256" key="2">
    <source>
        <dbReference type="ARBA" id="ARBA00011814"/>
    </source>
</evidence>
<name>A0A1D8N3H6_YARLL</name>
<reference evidence="6 8" key="2">
    <citation type="submission" date="2018-07" db="EMBL/GenBank/DDBJ databases">
        <title>Draft Genome Assemblies for Five Robust Yarrowia lipolytica Strains Exhibiting High Lipid Production and Pentose Sugar Utilization and Sugar Alcohol Secretion from Undetoxified Lignocellulosic Biomass Hydrolysates.</title>
        <authorList>
            <consortium name="DOE Joint Genome Institute"/>
            <person name="Walker C."/>
            <person name="Ryu S."/>
            <person name="Na H."/>
            <person name="Zane M."/>
            <person name="LaButti K."/>
            <person name="Lipzen A."/>
            <person name="Haridas S."/>
            <person name="Barry K."/>
            <person name="Grigoriev I.V."/>
            <person name="Quarterman J."/>
            <person name="Slininger P."/>
            <person name="Dien B."/>
            <person name="Trinh C.T."/>
        </authorList>
    </citation>
    <scope>NUCLEOTIDE SEQUENCE [LARGE SCALE GENOMIC DNA]</scope>
    <source>
        <strain evidence="6 8">YB392</strain>
    </source>
</reference>
<dbReference type="EMBL" id="CP017553">
    <property type="protein sequence ID" value="AOW00184.1"/>
    <property type="molecule type" value="Genomic_DNA"/>
</dbReference>
<dbReference type="Proteomes" id="UP000182444">
    <property type="component" value="Chromosome 1A"/>
</dbReference>
<dbReference type="InterPro" id="IPR005031">
    <property type="entry name" value="COQ10_START"/>
</dbReference>
<dbReference type="PANTHER" id="PTHR12901:SF10">
    <property type="entry name" value="COENZYME Q-BINDING PROTEIN COQ10, MITOCHONDRIAL"/>
    <property type="match status" value="1"/>
</dbReference>
<dbReference type="GO" id="GO:0006744">
    <property type="term" value="P:ubiquinone biosynthetic process"/>
    <property type="evidence" value="ECO:0007669"/>
    <property type="project" value="EnsemblFungi"/>
</dbReference>
<comment type="similarity">
    <text evidence="1">Belongs to the COQ10 family.</text>
</comment>
<dbReference type="InterPro" id="IPR023393">
    <property type="entry name" value="START-like_dom_sf"/>
</dbReference>
<evidence type="ECO:0000256" key="3">
    <source>
        <dbReference type="ARBA" id="ARBA00024947"/>
    </source>
</evidence>
<organism evidence="5 7">
    <name type="scientific">Yarrowia lipolytica</name>
    <name type="common">Candida lipolytica</name>
    <dbReference type="NCBI Taxonomy" id="4952"/>
    <lineage>
        <taxon>Eukaryota</taxon>
        <taxon>Fungi</taxon>
        <taxon>Dikarya</taxon>
        <taxon>Ascomycota</taxon>
        <taxon>Saccharomycotina</taxon>
        <taxon>Dipodascomycetes</taxon>
        <taxon>Dipodascales</taxon>
        <taxon>Dipodascales incertae sedis</taxon>
        <taxon>Yarrowia</taxon>
    </lineage>
</organism>
<dbReference type="InterPro" id="IPR044996">
    <property type="entry name" value="COQ10-like"/>
</dbReference>
<dbReference type="EMBL" id="KZ858964">
    <property type="protein sequence ID" value="RDW27368.1"/>
    <property type="molecule type" value="Genomic_DNA"/>
</dbReference>
<dbReference type="RefSeq" id="XP_499697.1">
    <property type="nucleotide sequence ID" value="XM_499697.1"/>
</dbReference>
<evidence type="ECO:0000313" key="5">
    <source>
        <dbReference type="EMBL" id="AOW00184.1"/>
    </source>
</evidence>
<dbReference type="VEuPathDB" id="FungiDB:YALI0_A02563g"/>
<dbReference type="eggNOG" id="KOG3177">
    <property type="taxonomic scope" value="Eukaryota"/>
</dbReference>
<dbReference type="Proteomes" id="UP000256601">
    <property type="component" value="Unassembled WGS sequence"/>
</dbReference>
<dbReference type="OrthoDB" id="292693at2759"/>
<dbReference type="Gene3D" id="3.30.530.20">
    <property type="match status" value="1"/>
</dbReference>
<accession>A0A1D8N3H6</accession>
<evidence type="ECO:0000259" key="4">
    <source>
        <dbReference type="Pfam" id="PF03364"/>
    </source>
</evidence>
<dbReference type="PANTHER" id="PTHR12901">
    <property type="entry name" value="SPERM PROTEIN HOMOLOG"/>
    <property type="match status" value="1"/>
</dbReference>
<dbReference type="SUPFAM" id="SSF55961">
    <property type="entry name" value="Bet v1-like"/>
    <property type="match status" value="1"/>
</dbReference>
<dbReference type="GO" id="GO:0048039">
    <property type="term" value="F:ubiquinone binding"/>
    <property type="evidence" value="ECO:0007669"/>
    <property type="project" value="EnsemblFungi"/>
</dbReference>
<dbReference type="GeneID" id="2906344"/>
<evidence type="ECO:0000256" key="1">
    <source>
        <dbReference type="ARBA" id="ARBA00006885"/>
    </source>
</evidence>
<protein>
    <recommendedName>
        <fullName evidence="4">Coenzyme Q-binding protein COQ10 START domain-containing protein</fullName>
    </recommendedName>
</protein>
<sequence>MLAGLRCRTTSILSASQHYQCRHFFSFPSNEPTTFSVTQRFNYPPGLIYGVVSDVQHYSEFVPFCEGSTITKTDGDGNPVEAVLKVGWNQFNEEFASKIECVKDKSVVSSAPDHSMFNVLYSKWTISPSQISENACNVKLDLEFQFKNAMYNMVSSQFAPAVSQVMVDAFTKRAHAVALQEKRKVN</sequence>
<dbReference type="KEGG" id="yli:2906344"/>